<feature type="binding site" evidence="5">
    <location>
        <position position="255"/>
    </location>
    <ligand>
        <name>a divalent metal cation</name>
        <dbReference type="ChEBI" id="CHEBI:60240"/>
        <label>1</label>
    </ligand>
</feature>
<dbReference type="GO" id="GO:0005737">
    <property type="term" value="C:cytoplasm"/>
    <property type="evidence" value="ECO:0007669"/>
    <property type="project" value="TreeGrafter"/>
</dbReference>
<dbReference type="Gene3D" id="3.40.1390.30">
    <property type="entry name" value="NIF3 (NGG1p interacting factor 3)-like"/>
    <property type="match status" value="2"/>
</dbReference>
<evidence type="ECO:0000313" key="7">
    <source>
        <dbReference type="Proteomes" id="UP000234198"/>
    </source>
</evidence>
<evidence type="ECO:0000256" key="1">
    <source>
        <dbReference type="ARBA" id="ARBA00006964"/>
    </source>
</evidence>
<organism evidence="6 7">
    <name type="scientific">Schaalia odontolytica</name>
    <dbReference type="NCBI Taxonomy" id="1660"/>
    <lineage>
        <taxon>Bacteria</taxon>
        <taxon>Bacillati</taxon>
        <taxon>Actinomycetota</taxon>
        <taxon>Actinomycetes</taxon>
        <taxon>Actinomycetales</taxon>
        <taxon>Actinomycetaceae</taxon>
        <taxon>Schaalia</taxon>
    </lineage>
</organism>
<dbReference type="Proteomes" id="UP000234198">
    <property type="component" value="Unassembled WGS sequence"/>
</dbReference>
<evidence type="ECO:0000313" key="6">
    <source>
        <dbReference type="EMBL" id="PKY64598.1"/>
    </source>
</evidence>
<evidence type="ECO:0000256" key="2">
    <source>
        <dbReference type="ARBA" id="ARBA00011643"/>
    </source>
</evidence>
<dbReference type="GO" id="GO:0046872">
    <property type="term" value="F:metal ion binding"/>
    <property type="evidence" value="ECO:0007669"/>
    <property type="project" value="UniProtKB-KW"/>
</dbReference>
<keyword evidence="4 5" id="KW-0479">Metal-binding</keyword>
<comment type="caution">
    <text evidence="6">The sequence shown here is derived from an EMBL/GenBank/DDBJ whole genome shotgun (WGS) entry which is preliminary data.</text>
</comment>
<proteinExistence type="inferred from homology"/>
<protein>
    <recommendedName>
        <fullName evidence="3">GTP cyclohydrolase 1 type 2 homolog</fullName>
    </recommendedName>
</protein>
<dbReference type="NCBIfam" id="TIGR00486">
    <property type="entry name" value="YbgI_SA1388"/>
    <property type="match status" value="1"/>
</dbReference>
<dbReference type="PANTHER" id="PTHR13799">
    <property type="entry name" value="NGG1 INTERACTING FACTOR 3"/>
    <property type="match status" value="1"/>
</dbReference>
<feature type="binding site" evidence="5">
    <location>
        <position position="259"/>
    </location>
    <ligand>
        <name>a divalent metal cation</name>
        <dbReference type="ChEBI" id="CHEBI:60240"/>
        <label>1</label>
    </ligand>
</feature>
<reference evidence="6 7" key="1">
    <citation type="submission" date="2017-12" db="EMBL/GenBank/DDBJ databases">
        <title>Phylogenetic diversity of female urinary microbiome.</title>
        <authorList>
            <person name="Thomas-White K."/>
            <person name="Wolfe A.J."/>
        </authorList>
    </citation>
    <scope>NUCLEOTIDE SEQUENCE [LARGE SCALE GENOMIC DNA]</scope>
    <source>
        <strain evidence="6 7">UMB0018</strain>
    </source>
</reference>
<feature type="binding site" evidence="5">
    <location>
        <position position="91"/>
    </location>
    <ligand>
        <name>a divalent metal cation</name>
        <dbReference type="ChEBI" id="CHEBI:60240"/>
        <label>1</label>
    </ligand>
</feature>
<evidence type="ECO:0000256" key="3">
    <source>
        <dbReference type="ARBA" id="ARBA00022112"/>
    </source>
</evidence>
<dbReference type="EMBL" id="PKKM01000005">
    <property type="protein sequence ID" value="PKY64598.1"/>
    <property type="molecule type" value="Genomic_DNA"/>
</dbReference>
<dbReference type="Pfam" id="PF01784">
    <property type="entry name" value="DUF34_NIF3"/>
    <property type="match status" value="1"/>
</dbReference>
<dbReference type="PANTHER" id="PTHR13799:SF14">
    <property type="entry name" value="GTP CYCLOHYDROLASE 1 TYPE 2 HOMOLOG"/>
    <property type="match status" value="1"/>
</dbReference>
<dbReference type="InterPro" id="IPR036069">
    <property type="entry name" value="DUF34/NIF3_sf"/>
</dbReference>
<comment type="subunit">
    <text evidence="2">Homohexamer.</text>
</comment>
<feature type="binding site" evidence="5">
    <location>
        <position position="129"/>
    </location>
    <ligand>
        <name>a divalent metal cation</name>
        <dbReference type="ChEBI" id="CHEBI:60240"/>
        <label>1</label>
    </ligand>
</feature>
<comment type="similarity">
    <text evidence="1">Belongs to the GTP cyclohydrolase I type 2/NIF3 family.</text>
</comment>
<name>A0A2I1I0G9_9ACTO</name>
<feature type="binding site" evidence="5">
    <location>
        <position position="90"/>
    </location>
    <ligand>
        <name>a divalent metal cation</name>
        <dbReference type="ChEBI" id="CHEBI:60240"/>
        <label>1</label>
    </ligand>
</feature>
<gene>
    <name evidence="6" type="ORF">CYJ22_04145</name>
</gene>
<accession>A0A2I1I0G9</accession>
<dbReference type="RefSeq" id="WP_101601352.1">
    <property type="nucleotide sequence ID" value="NZ_PKKM01000005.1"/>
</dbReference>
<dbReference type="InterPro" id="IPR002678">
    <property type="entry name" value="DUF34/NIF3"/>
</dbReference>
<dbReference type="AlphaFoldDB" id="A0A2I1I0G9"/>
<dbReference type="SUPFAM" id="SSF102705">
    <property type="entry name" value="NIF3 (NGG1p interacting factor 3)-like"/>
    <property type="match status" value="1"/>
</dbReference>
<sequence>MQSSSQLNGPSITADTSASTWTVGDVMALMESWYPAASAQPWDRVGLIVGDPFAPVRSILLALDPTAAIAAQAVAGPSGDGESYDMVITHHPLLLRGASFLPVTDPKGGVVTTLIRSGIALFNAHTNADVACDGVATALADLIGLRDTAPLEPCGTDAEGHEIGLGRVGTVDETTLGAFADHVASVLPAGPSGLFVGGDETAPVQRVAVLGGAGDSALEAARAAGVDVYLTADLRHHPASEHLEGGAPALLCGSHWATESPWLPVLARKLREAARTADVELRVEVSTIVTEPWTSHRVTQGELA</sequence>
<dbReference type="FunFam" id="3.40.1390.30:FF:000001">
    <property type="entry name" value="GTP cyclohydrolase 1 type 2"/>
    <property type="match status" value="1"/>
</dbReference>
<evidence type="ECO:0000256" key="5">
    <source>
        <dbReference type="PIRSR" id="PIRSR602678-1"/>
    </source>
</evidence>
<evidence type="ECO:0000256" key="4">
    <source>
        <dbReference type="ARBA" id="ARBA00022723"/>
    </source>
</evidence>